<dbReference type="GO" id="GO:0016925">
    <property type="term" value="P:protein sumoylation"/>
    <property type="evidence" value="ECO:0007669"/>
    <property type="project" value="UniProtKB-ARBA"/>
</dbReference>
<dbReference type="AlphaFoldDB" id="A0AB34KT38"/>
<evidence type="ECO:0000256" key="8">
    <source>
        <dbReference type="ARBA" id="ARBA00039165"/>
    </source>
</evidence>
<gene>
    <name evidence="18" type="primary">hus5</name>
    <name evidence="18" type="ORF">WHR41_04639</name>
</gene>
<comment type="similarity">
    <text evidence="16">Belongs to the ubiquitin-conjugating enzyme family.</text>
</comment>
<organism evidence="18 19">
    <name type="scientific">Cladosporium halotolerans</name>
    <dbReference type="NCBI Taxonomy" id="1052096"/>
    <lineage>
        <taxon>Eukaryota</taxon>
        <taxon>Fungi</taxon>
        <taxon>Dikarya</taxon>
        <taxon>Ascomycota</taxon>
        <taxon>Pezizomycotina</taxon>
        <taxon>Dothideomycetes</taxon>
        <taxon>Dothideomycetidae</taxon>
        <taxon>Cladosporiales</taxon>
        <taxon>Cladosporiaceae</taxon>
        <taxon>Cladosporium</taxon>
    </lineage>
</organism>
<evidence type="ECO:0000256" key="2">
    <source>
        <dbReference type="ARBA" id="ARBA00004718"/>
    </source>
</evidence>
<evidence type="ECO:0000256" key="1">
    <source>
        <dbReference type="ARBA" id="ARBA00004123"/>
    </source>
</evidence>
<dbReference type="SUPFAM" id="SSF54495">
    <property type="entry name" value="UBC-like"/>
    <property type="match status" value="1"/>
</dbReference>
<feature type="active site" description="Glycyl thioester intermediate" evidence="15">
    <location>
        <position position="92"/>
    </location>
</feature>
<dbReference type="SMART" id="SM00212">
    <property type="entry name" value="UBCc"/>
    <property type="match status" value="1"/>
</dbReference>
<evidence type="ECO:0000256" key="13">
    <source>
        <dbReference type="ARBA" id="ARBA00044296"/>
    </source>
</evidence>
<comment type="subcellular location">
    <subcellularLocation>
        <location evidence="1">Nucleus</location>
    </subcellularLocation>
</comment>
<evidence type="ECO:0000256" key="12">
    <source>
        <dbReference type="ARBA" id="ARBA00042190"/>
    </source>
</evidence>
<keyword evidence="19" id="KW-1185">Reference proteome</keyword>
<evidence type="ECO:0000256" key="11">
    <source>
        <dbReference type="ARBA" id="ARBA00042179"/>
    </source>
</evidence>
<dbReference type="FunFam" id="3.10.110.10:FF:000035">
    <property type="entry name" value="SUMO-conjugating enzyme ubc9"/>
    <property type="match status" value="1"/>
</dbReference>
<evidence type="ECO:0000256" key="5">
    <source>
        <dbReference type="ARBA" id="ARBA00022786"/>
    </source>
</evidence>
<name>A0AB34KT38_9PEZI</name>
<evidence type="ECO:0000256" key="15">
    <source>
        <dbReference type="PROSITE-ProRule" id="PRU10133"/>
    </source>
</evidence>
<keyword evidence="3" id="KW-0808">Transferase</keyword>
<evidence type="ECO:0000256" key="6">
    <source>
        <dbReference type="ARBA" id="ARBA00022840"/>
    </source>
</evidence>
<dbReference type="GeneID" id="96006083"/>
<comment type="pathway">
    <text evidence="2">Protein modification; protein sumoylation.</text>
</comment>
<evidence type="ECO:0000256" key="14">
    <source>
        <dbReference type="ARBA" id="ARBA00081544"/>
    </source>
</evidence>
<dbReference type="Gene3D" id="3.10.110.10">
    <property type="entry name" value="Ubiquitin Conjugating Enzyme"/>
    <property type="match status" value="1"/>
</dbReference>
<evidence type="ECO:0000256" key="9">
    <source>
        <dbReference type="ARBA" id="ARBA00039884"/>
    </source>
</evidence>
<keyword evidence="5 16" id="KW-0833">Ubl conjugation pathway</keyword>
<evidence type="ECO:0000256" key="7">
    <source>
        <dbReference type="ARBA" id="ARBA00023242"/>
    </source>
</evidence>
<protein>
    <recommendedName>
        <fullName evidence="8">SUMO-conjugating enzyme UBC9</fullName>
    </recommendedName>
    <alternativeName>
        <fullName evidence="11">E2 ubiquitin-conjugating enzyme 2</fullName>
    </alternativeName>
    <alternativeName>
        <fullName evidence="13">Ubiquitin carrier protein 9</fullName>
    </alternativeName>
    <alternativeName>
        <fullName evidence="12">Ubiquitin carrier protein UBC2</fullName>
    </alternativeName>
    <alternativeName>
        <fullName evidence="9">Ubiquitin-conjugating enzyme E2 2</fullName>
    </alternativeName>
    <alternativeName>
        <fullName evidence="14">Ubiquitin-conjugating enzyme E2-18 kDa</fullName>
    </alternativeName>
    <alternativeName>
        <fullName evidence="10">Ubiquitin-protein ligase UBC2</fullName>
    </alternativeName>
</protein>
<evidence type="ECO:0000256" key="16">
    <source>
        <dbReference type="RuleBase" id="RU362109"/>
    </source>
</evidence>
<feature type="domain" description="UBC core" evidence="17">
    <location>
        <begin position="3"/>
        <end position="156"/>
    </location>
</feature>
<evidence type="ECO:0000256" key="4">
    <source>
        <dbReference type="ARBA" id="ARBA00022741"/>
    </source>
</evidence>
<dbReference type="InterPro" id="IPR000608">
    <property type="entry name" value="UBC"/>
</dbReference>
<dbReference type="GO" id="GO:0005634">
    <property type="term" value="C:nucleus"/>
    <property type="evidence" value="ECO:0007669"/>
    <property type="project" value="UniProtKB-SubCell"/>
</dbReference>
<sequence length="157" mass="18112">MSLCMSRLQEERKAWRKDHPFGFVAKPMKNSQGALDLKRWECMIPGRDKTIWEGALLKLEVQFPDEYPTKPPKCKFTPPLFHPNVYPSGTVCLSILNEEEAWKPAITIKQILLGIQMLLDEVNPESPAQAEAYNLFKKDRVAYEKQVRKIVKDNQAP</sequence>
<comment type="caution">
    <text evidence="18">The sequence shown here is derived from an EMBL/GenBank/DDBJ whole genome shotgun (WGS) entry which is preliminary data.</text>
</comment>
<dbReference type="RefSeq" id="XP_069229805.1">
    <property type="nucleotide sequence ID" value="XM_069373245.1"/>
</dbReference>
<keyword evidence="4 16" id="KW-0547">Nucleotide-binding</keyword>
<reference evidence="18 19" key="1">
    <citation type="journal article" date="2020" name="Microbiol. Resour. Announc.">
        <title>Draft Genome Sequence of a Cladosporium Species Isolated from the Mesophotic Ascidian Didemnum maculosum.</title>
        <authorList>
            <person name="Gioti A."/>
            <person name="Siaperas R."/>
            <person name="Nikolaivits E."/>
            <person name="Le Goff G."/>
            <person name="Ouazzani J."/>
            <person name="Kotoulas G."/>
            <person name="Topakas E."/>
        </authorList>
    </citation>
    <scope>NUCLEOTIDE SEQUENCE [LARGE SCALE GENOMIC DNA]</scope>
    <source>
        <strain evidence="18 19">TM138-S3</strain>
    </source>
</reference>
<dbReference type="PANTHER" id="PTHR24067">
    <property type="entry name" value="UBIQUITIN-CONJUGATING ENZYME E2"/>
    <property type="match status" value="1"/>
</dbReference>
<evidence type="ECO:0000313" key="18">
    <source>
        <dbReference type="EMBL" id="KAL1586700.1"/>
    </source>
</evidence>
<proteinExistence type="inferred from homology"/>
<dbReference type="GO" id="GO:0005694">
    <property type="term" value="C:chromosome"/>
    <property type="evidence" value="ECO:0007669"/>
    <property type="project" value="UniProtKB-ARBA"/>
</dbReference>
<evidence type="ECO:0000256" key="10">
    <source>
        <dbReference type="ARBA" id="ARBA00041569"/>
    </source>
</evidence>
<evidence type="ECO:0000256" key="3">
    <source>
        <dbReference type="ARBA" id="ARBA00022679"/>
    </source>
</evidence>
<dbReference type="InterPro" id="IPR050113">
    <property type="entry name" value="Ub_conjugating_enzyme"/>
</dbReference>
<keyword evidence="6 16" id="KW-0067">ATP-binding</keyword>
<evidence type="ECO:0000259" key="17">
    <source>
        <dbReference type="PROSITE" id="PS50127"/>
    </source>
</evidence>
<dbReference type="PROSITE" id="PS50127">
    <property type="entry name" value="UBC_2"/>
    <property type="match status" value="1"/>
</dbReference>
<dbReference type="Pfam" id="PF00179">
    <property type="entry name" value="UQ_con"/>
    <property type="match status" value="1"/>
</dbReference>
<dbReference type="InterPro" id="IPR023313">
    <property type="entry name" value="UBQ-conjugating_AS"/>
</dbReference>
<dbReference type="Proteomes" id="UP000803884">
    <property type="component" value="Unassembled WGS sequence"/>
</dbReference>
<dbReference type="PROSITE" id="PS00183">
    <property type="entry name" value="UBC_1"/>
    <property type="match status" value="1"/>
</dbReference>
<dbReference type="CDD" id="cd23798">
    <property type="entry name" value="UBCc_UBE2I"/>
    <property type="match status" value="1"/>
</dbReference>
<keyword evidence="7" id="KW-0539">Nucleus</keyword>
<dbReference type="GO" id="GO:0019789">
    <property type="term" value="F:SUMO transferase activity"/>
    <property type="evidence" value="ECO:0007669"/>
    <property type="project" value="UniProtKB-ARBA"/>
</dbReference>
<accession>A0AB34KT38</accession>
<dbReference type="GO" id="GO:0005524">
    <property type="term" value="F:ATP binding"/>
    <property type="evidence" value="ECO:0007669"/>
    <property type="project" value="UniProtKB-UniRule"/>
</dbReference>
<dbReference type="EMBL" id="JAAQHG020000013">
    <property type="protein sequence ID" value="KAL1586700.1"/>
    <property type="molecule type" value="Genomic_DNA"/>
</dbReference>
<evidence type="ECO:0000313" key="19">
    <source>
        <dbReference type="Proteomes" id="UP000803884"/>
    </source>
</evidence>
<dbReference type="InterPro" id="IPR016135">
    <property type="entry name" value="UBQ-conjugating_enzyme/RWD"/>
</dbReference>